<reference evidence="3" key="1">
    <citation type="submission" date="2020-05" db="EMBL/GenBank/DDBJ databases">
        <authorList>
            <person name="Zhu T."/>
            <person name="Keshari N."/>
            <person name="Lu X."/>
        </authorList>
    </citation>
    <scope>NUCLEOTIDE SEQUENCE</scope>
    <source>
        <strain evidence="3">NK1-22</strain>
    </source>
</reference>
<dbReference type="EMBL" id="CP053540">
    <property type="protein sequence ID" value="WOB43275.1"/>
    <property type="molecule type" value="Genomic_DNA"/>
</dbReference>
<dbReference type="Pfam" id="PF12625">
    <property type="entry name" value="Arabinose_bd"/>
    <property type="match status" value="1"/>
</dbReference>
<dbReference type="AlphaFoldDB" id="A0AA96Y3R8"/>
<dbReference type="PANTHER" id="PTHR47894">
    <property type="entry name" value="HTH-TYPE TRANSCRIPTIONAL REGULATOR GADX"/>
    <property type="match status" value="1"/>
</dbReference>
<dbReference type="PANTHER" id="PTHR47894:SF1">
    <property type="entry name" value="HTH-TYPE TRANSCRIPTIONAL REGULATOR VQSM"/>
    <property type="match status" value="1"/>
</dbReference>
<evidence type="ECO:0000256" key="1">
    <source>
        <dbReference type="ARBA" id="ARBA00023125"/>
    </source>
</evidence>
<dbReference type="GO" id="GO:0005829">
    <property type="term" value="C:cytosol"/>
    <property type="evidence" value="ECO:0007669"/>
    <property type="project" value="TreeGrafter"/>
</dbReference>
<organism evidence="3">
    <name type="scientific">Thermoleptolyngbya oregonensis NK1-22</name>
    <dbReference type="NCBI Taxonomy" id="2547457"/>
    <lineage>
        <taxon>Bacteria</taxon>
        <taxon>Bacillati</taxon>
        <taxon>Cyanobacteriota</taxon>
        <taxon>Cyanophyceae</taxon>
        <taxon>Oculatellales</taxon>
        <taxon>Oculatellaceae</taxon>
        <taxon>Thermoleptolyngbya</taxon>
    </lineage>
</organism>
<sequence>MQQKTVSGYLTRSLIQFAAYQGIDIEKLCSKVGLDPVALTTPDHRIIPSVHYAVWREIVKQTGDENLGLHFGEAFNLGSYGIVGYILLNCATLAEVFEK</sequence>
<evidence type="ECO:0000313" key="3">
    <source>
        <dbReference type="EMBL" id="WOB43275.1"/>
    </source>
</evidence>
<accession>A0AA96Y3R8</accession>
<proteinExistence type="predicted"/>
<keyword evidence="1" id="KW-0238">DNA-binding</keyword>
<gene>
    <name evidence="3" type="ORF">HNI00_08975</name>
</gene>
<dbReference type="RefSeq" id="WP_316792601.1">
    <property type="nucleotide sequence ID" value="NZ_CP053540.1"/>
</dbReference>
<evidence type="ECO:0000259" key="2">
    <source>
        <dbReference type="Pfam" id="PF12625"/>
    </source>
</evidence>
<dbReference type="InterPro" id="IPR032687">
    <property type="entry name" value="AraC-type_N"/>
</dbReference>
<dbReference type="GO" id="GO:0003700">
    <property type="term" value="F:DNA-binding transcription factor activity"/>
    <property type="evidence" value="ECO:0007669"/>
    <property type="project" value="TreeGrafter"/>
</dbReference>
<name>A0AA96Y3R8_9CYAN</name>
<protein>
    <recommendedName>
        <fullName evidence="2">HTH-type transcriptional regulator AraC-type N-terminal domain-containing protein</fullName>
    </recommendedName>
</protein>
<dbReference type="KEGG" id="tog:HNI00_08975"/>
<dbReference type="GO" id="GO:0000976">
    <property type="term" value="F:transcription cis-regulatory region binding"/>
    <property type="evidence" value="ECO:0007669"/>
    <property type="project" value="TreeGrafter"/>
</dbReference>
<feature type="domain" description="HTH-type transcriptional regulator AraC-type N-terminal" evidence="2">
    <location>
        <begin position="22"/>
        <end position="98"/>
    </location>
</feature>